<dbReference type="PANTHER" id="PTHR47747">
    <property type="entry name" value="RIBONUCLEASE P PROTEIN SUBUNIT P38-LIKE PROTEIN"/>
    <property type="match status" value="1"/>
</dbReference>
<gene>
    <name evidence="4" type="primary">LOC105047610</name>
</gene>
<dbReference type="OrthoDB" id="1735671at2759"/>
<evidence type="ECO:0000256" key="1">
    <source>
        <dbReference type="SAM" id="Coils"/>
    </source>
</evidence>
<dbReference type="Proteomes" id="UP000504607">
    <property type="component" value="Chromosome 6"/>
</dbReference>
<evidence type="ECO:0000313" key="3">
    <source>
        <dbReference type="Proteomes" id="UP000504607"/>
    </source>
</evidence>
<feature type="compositionally biased region" description="Basic and acidic residues" evidence="2">
    <location>
        <begin position="738"/>
        <end position="754"/>
    </location>
</feature>
<protein>
    <submittedName>
        <fullName evidence="4">Titin homolog</fullName>
    </submittedName>
</protein>
<dbReference type="FunCoup" id="A0A6I9REB9">
    <property type="interactions" value="1811"/>
</dbReference>
<organism evidence="3 4">
    <name type="scientific">Elaeis guineensis var. tenera</name>
    <name type="common">Oil palm</name>
    <dbReference type="NCBI Taxonomy" id="51953"/>
    <lineage>
        <taxon>Eukaryota</taxon>
        <taxon>Viridiplantae</taxon>
        <taxon>Streptophyta</taxon>
        <taxon>Embryophyta</taxon>
        <taxon>Tracheophyta</taxon>
        <taxon>Spermatophyta</taxon>
        <taxon>Magnoliopsida</taxon>
        <taxon>Liliopsida</taxon>
        <taxon>Arecaceae</taxon>
        <taxon>Arecoideae</taxon>
        <taxon>Cocoseae</taxon>
        <taxon>Elaeidinae</taxon>
        <taxon>Elaeis</taxon>
    </lineage>
</organism>
<dbReference type="InParanoid" id="A0A6I9REB9"/>
<dbReference type="AlphaFoldDB" id="A0A6I9REB9"/>
<proteinExistence type="predicted"/>
<feature type="region of interest" description="Disordered" evidence="2">
    <location>
        <begin position="540"/>
        <end position="563"/>
    </location>
</feature>
<name>A0A6I9REB9_ELAGV</name>
<sequence>MGEREASASLQQMMHDGAYPTYFGVSCAFVALHLMSRTRRRLDVEHAQRCRLGELMLRGSAQLLGLLVERVQTREEALEEKLKKAELEVDELKQRRTEDAKANEKVASIFAAHEQSWIVGRKSLMRQIQALVNEMRILKARNEEVILDLRRRVEEDESAMRTKDEALEEGARKRRELEEKLRLAEEAMQELEERTKKEAQERSAELWTHKTAFVELVSNQRQLEAEMARALRQAEAAKQELEEAFDRKEEAVAMVENLSGEIVKLQKDAEQKDKILSAMLRKSKLDTAAKQMMLKEVKISKAKKKQAELEMERWKNMWESRHRKGSRAAHSLDIGCSQSRRAELQIESSGYCSRTQLSEFLEAENRKEHESSSAKGESIITTIECLDRDSTDGSDEPVSDDFERLQDWVRLETEKYATILEQRHHAEIEAFTEQLRVKDEKLEAFRWQLLSMELESKRLQSHIEGLDGNLSHFKEENLKLEALLLDKEKELKLLKEQIRYHVQHCQKNNSIFSPSSDCMKKSSSSCEACDSQVPWSEVKITKRKQKKKEQESKSSIVRDTQKAENIAREMDGRNVNEETKLMQLESHKNGPFIYKENAAIDTTAISPTNVAPPADKNFEGNTIACVSETPSEEPEGEANISRDKAESIILTSHSPEEEIEEEKEVSMDPGNVHSMNSIQEGADVDDKLSSIGSSIVKKDSSWRMDVHALGVSYKIKRMKQQLLVIEKLAESQSMKQLTTKDDASNDRADENRQQDKGFMIMMSSLHKQVKRYQSLEEKTDDLCQRMHENYRSGSSRDSQTGRTKEQTEALKRFLEETFQLQRYMVATGQKLLEIQSRVASGFAGDCELGESVGFNKRLFADNVRTLFREIQRGLEVRLARIIGDIEGTLASDGILHR</sequence>
<dbReference type="RefSeq" id="XP_010924909.1">
    <property type="nucleotide sequence ID" value="XM_010926607.3"/>
</dbReference>
<dbReference type="KEGG" id="egu:105047610"/>
<keyword evidence="3" id="KW-1185">Reference proteome</keyword>
<evidence type="ECO:0000313" key="4">
    <source>
        <dbReference type="RefSeq" id="XP_010924909.1"/>
    </source>
</evidence>
<feature type="region of interest" description="Disordered" evidence="2">
    <location>
        <begin position="734"/>
        <end position="754"/>
    </location>
</feature>
<feature type="coiled-coil region" evidence="1">
    <location>
        <begin position="68"/>
        <end position="317"/>
    </location>
</feature>
<reference evidence="4" key="1">
    <citation type="submission" date="2025-08" db="UniProtKB">
        <authorList>
            <consortium name="RefSeq"/>
        </authorList>
    </citation>
    <scope>IDENTIFICATION</scope>
</reference>
<accession>A0A6I9REB9</accession>
<dbReference type="PANTHER" id="PTHR47747:SF2">
    <property type="entry name" value="RIBONUCLEASE P PROTEIN SUBUNIT P38-LIKE PROTEIN"/>
    <property type="match status" value="1"/>
</dbReference>
<dbReference type="GeneID" id="105047610"/>
<dbReference type="PROSITE" id="PS51257">
    <property type="entry name" value="PROKAR_LIPOPROTEIN"/>
    <property type="match status" value="1"/>
</dbReference>
<keyword evidence="1" id="KW-0175">Coiled coil</keyword>
<feature type="coiled-coil region" evidence="1">
    <location>
        <begin position="470"/>
        <end position="497"/>
    </location>
</feature>
<evidence type="ECO:0000256" key="2">
    <source>
        <dbReference type="SAM" id="MobiDB-lite"/>
    </source>
</evidence>